<reference evidence="2" key="1">
    <citation type="submission" date="2016-11" db="UniProtKB">
        <authorList>
            <consortium name="WormBaseParasite"/>
        </authorList>
    </citation>
    <scope>IDENTIFICATION</scope>
    <source>
        <strain evidence="2">KR3021</strain>
    </source>
</reference>
<accession>A0AC35TLG2</accession>
<proteinExistence type="predicted"/>
<evidence type="ECO:0000313" key="1">
    <source>
        <dbReference type="Proteomes" id="UP000095286"/>
    </source>
</evidence>
<dbReference type="Proteomes" id="UP000095286">
    <property type="component" value="Unplaced"/>
</dbReference>
<protein>
    <submittedName>
        <fullName evidence="2">BTB_2 domain-containing protein</fullName>
    </submittedName>
</protein>
<sequence>MQDLIEFNVGGTHFTTTLKTISVEKQSFLYTWYVEHIGAAHLLRDRDGKFFIDRDPMSFGVILNYLRLRVSNQLWEACLPKDPDQLAMVAQEADYFRIHMLRDQAIALLQNYSEKGNSSYIKEVLSKSYSCPQGFPDEED</sequence>
<organism evidence="1 2">
    <name type="scientific">Rhabditophanes sp. KR3021</name>
    <dbReference type="NCBI Taxonomy" id="114890"/>
    <lineage>
        <taxon>Eukaryota</taxon>
        <taxon>Metazoa</taxon>
        <taxon>Ecdysozoa</taxon>
        <taxon>Nematoda</taxon>
        <taxon>Chromadorea</taxon>
        <taxon>Rhabditida</taxon>
        <taxon>Tylenchina</taxon>
        <taxon>Panagrolaimomorpha</taxon>
        <taxon>Strongyloidoidea</taxon>
        <taxon>Alloionematidae</taxon>
        <taxon>Rhabditophanes</taxon>
    </lineage>
</organism>
<name>A0AC35TLG2_9BILA</name>
<evidence type="ECO:0000313" key="2">
    <source>
        <dbReference type="WBParaSite" id="RSKR_0000182400.1"/>
    </source>
</evidence>
<dbReference type="WBParaSite" id="RSKR_0000182400.1">
    <property type="protein sequence ID" value="RSKR_0000182400.1"/>
    <property type="gene ID" value="RSKR_0000182400"/>
</dbReference>